<organism evidence="1 2">
    <name type="scientific">Nocardia mangyaensis</name>
    <dbReference type="NCBI Taxonomy" id="2213200"/>
    <lineage>
        <taxon>Bacteria</taxon>
        <taxon>Bacillati</taxon>
        <taxon>Actinomycetota</taxon>
        <taxon>Actinomycetes</taxon>
        <taxon>Mycobacteriales</taxon>
        <taxon>Nocardiaceae</taxon>
        <taxon>Nocardia</taxon>
    </lineage>
</organism>
<keyword evidence="2" id="KW-1185">Reference proteome</keyword>
<dbReference type="Proteomes" id="UP000183810">
    <property type="component" value="Chromosome"/>
</dbReference>
<sequence>MVNAQWGKLTVDTRRSNDGDPIGVISWAWFINVHADVPGRYDWTVFINSTAPEGPQWNVKDDNLHSAFRRYRDGVTRYNSGDVFHVEAAHAAGRNLYVTPLNRCRIP</sequence>
<dbReference type="KEGG" id="nsl:BOX37_22640"/>
<protein>
    <submittedName>
        <fullName evidence="1">Uncharacterized protein</fullName>
    </submittedName>
</protein>
<accession>A0A1J0VW18</accession>
<dbReference type="EMBL" id="CP018082">
    <property type="protein sequence ID" value="APE36259.1"/>
    <property type="molecule type" value="Genomic_DNA"/>
</dbReference>
<dbReference type="AlphaFoldDB" id="A0A1J0VW18"/>
<gene>
    <name evidence="1" type="ORF">BOX37_22640</name>
</gene>
<proteinExistence type="predicted"/>
<evidence type="ECO:0000313" key="2">
    <source>
        <dbReference type="Proteomes" id="UP000183810"/>
    </source>
</evidence>
<reference evidence="1" key="1">
    <citation type="submission" date="2016-11" db="EMBL/GenBank/DDBJ databases">
        <authorList>
            <person name="Jaros S."/>
            <person name="Januszkiewicz K."/>
            <person name="Wedrychowicz H."/>
        </authorList>
    </citation>
    <scope>NUCLEOTIDE SEQUENCE [LARGE SCALE GENOMIC DNA]</scope>
    <source>
        <strain evidence="1">Y48</strain>
    </source>
</reference>
<name>A0A1J0VW18_9NOCA</name>
<evidence type="ECO:0000313" key="1">
    <source>
        <dbReference type="EMBL" id="APE36259.1"/>
    </source>
</evidence>